<organism evidence="11 12">
    <name type="scientific">Littorina saxatilis</name>
    <dbReference type="NCBI Taxonomy" id="31220"/>
    <lineage>
        <taxon>Eukaryota</taxon>
        <taxon>Metazoa</taxon>
        <taxon>Spiralia</taxon>
        <taxon>Lophotrochozoa</taxon>
        <taxon>Mollusca</taxon>
        <taxon>Gastropoda</taxon>
        <taxon>Caenogastropoda</taxon>
        <taxon>Littorinimorpha</taxon>
        <taxon>Littorinoidea</taxon>
        <taxon>Littorinidae</taxon>
        <taxon>Littorina</taxon>
    </lineage>
</organism>
<proteinExistence type="inferred from homology"/>
<feature type="transmembrane region" description="Helical" evidence="9">
    <location>
        <begin position="187"/>
        <end position="212"/>
    </location>
</feature>
<dbReference type="SUPFAM" id="SSF81321">
    <property type="entry name" value="Family A G protein-coupled receptor-like"/>
    <property type="match status" value="1"/>
</dbReference>
<comment type="caution">
    <text evidence="11">The sequence shown here is derived from an EMBL/GenBank/DDBJ whole genome shotgun (WGS) entry which is preliminary data.</text>
</comment>
<evidence type="ECO:0000256" key="6">
    <source>
        <dbReference type="ARBA" id="ARBA00023170"/>
    </source>
</evidence>
<comment type="similarity">
    <text evidence="8">Belongs to the G-protein coupled receptor 1 family.</text>
</comment>
<evidence type="ECO:0000259" key="10">
    <source>
        <dbReference type="PROSITE" id="PS50262"/>
    </source>
</evidence>
<dbReference type="GO" id="GO:0016020">
    <property type="term" value="C:membrane"/>
    <property type="evidence" value="ECO:0007669"/>
    <property type="project" value="UniProtKB-SubCell"/>
</dbReference>
<dbReference type="InterPro" id="IPR000276">
    <property type="entry name" value="GPCR_Rhodpsn"/>
</dbReference>
<accession>A0AAN9C0Y4</accession>
<keyword evidence="3 9" id="KW-1133">Transmembrane helix</keyword>
<dbReference type="AlphaFoldDB" id="A0AAN9C0Y4"/>
<keyword evidence="4 8" id="KW-0297">G-protein coupled receptor</keyword>
<evidence type="ECO:0000313" key="11">
    <source>
        <dbReference type="EMBL" id="KAK7115281.1"/>
    </source>
</evidence>
<feature type="transmembrane region" description="Helical" evidence="9">
    <location>
        <begin position="89"/>
        <end position="117"/>
    </location>
</feature>
<dbReference type="InterPro" id="IPR017452">
    <property type="entry name" value="GPCR_Rhodpsn_7TM"/>
</dbReference>
<dbReference type="Proteomes" id="UP001374579">
    <property type="component" value="Unassembled WGS sequence"/>
</dbReference>
<name>A0AAN9C0Y4_9CAEN</name>
<dbReference type="EMBL" id="JBAMIC010000001">
    <property type="protein sequence ID" value="KAK7115281.1"/>
    <property type="molecule type" value="Genomic_DNA"/>
</dbReference>
<dbReference type="Pfam" id="PF00001">
    <property type="entry name" value="7tm_1"/>
    <property type="match status" value="1"/>
</dbReference>
<dbReference type="PRINTS" id="PR00237">
    <property type="entry name" value="GPCRRHODOPSN"/>
</dbReference>
<feature type="domain" description="G-protein coupled receptors family 1 profile" evidence="10">
    <location>
        <begin position="38"/>
        <end position="305"/>
    </location>
</feature>
<evidence type="ECO:0000313" key="12">
    <source>
        <dbReference type="Proteomes" id="UP001374579"/>
    </source>
</evidence>
<keyword evidence="7 8" id="KW-0807">Transducer</keyword>
<evidence type="ECO:0000256" key="5">
    <source>
        <dbReference type="ARBA" id="ARBA00023136"/>
    </source>
</evidence>
<feature type="transmembrane region" description="Helical" evidence="9">
    <location>
        <begin position="138"/>
        <end position="158"/>
    </location>
</feature>
<evidence type="ECO:0000256" key="2">
    <source>
        <dbReference type="ARBA" id="ARBA00022692"/>
    </source>
</evidence>
<comment type="subcellular location">
    <subcellularLocation>
        <location evidence="1">Membrane</location>
        <topology evidence="1">Multi-pass membrane protein</topology>
    </subcellularLocation>
</comment>
<evidence type="ECO:0000256" key="3">
    <source>
        <dbReference type="ARBA" id="ARBA00022989"/>
    </source>
</evidence>
<reference evidence="11 12" key="1">
    <citation type="submission" date="2024-02" db="EMBL/GenBank/DDBJ databases">
        <title>Chromosome-scale genome assembly of the rough periwinkle Littorina saxatilis.</title>
        <authorList>
            <person name="De Jode A."/>
            <person name="Faria R."/>
            <person name="Formenti G."/>
            <person name="Sims Y."/>
            <person name="Smith T.P."/>
            <person name="Tracey A."/>
            <person name="Wood J.M.D."/>
            <person name="Zagrodzka Z.B."/>
            <person name="Johannesson K."/>
            <person name="Butlin R.K."/>
            <person name="Leder E.H."/>
        </authorList>
    </citation>
    <scope>NUCLEOTIDE SEQUENCE [LARGE SCALE GENOMIC DNA]</scope>
    <source>
        <strain evidence="11">Snail1</strain>
        <tissue evidence="11">Muscle</tissue>
    </source>
</reference>
<dbReference type="PANTHER" id="PTHR24243:SF208">
    <property type="entry name" value="PYROKININ-1 RECEPTOR"/>
    <property type="match status" value="1"/>
</dbReference>
<feature type="transmembrane region" description="Helical" evidence="9">
    <location>
        <begin position="246"/>
        <end position="271"/>
    </location>
</feature>
<protein>
    <recommendedName>
        <fullName evidence="10">G-protein coupled receptors family 1 profile domain-containing protein</fullName>
    </recommendedName>
</protein>
<dbReference type="PROSITE" id="PS00237">
    <property type="entry name" value="G_PROTEIN_RECEP_F1_1"/>
    <property type="match status" value="1"/>
</dbReference>
<feature type="transmembrane region" description="Helical" evidence="9">
    <location>
        <begin position="25"/>
        <end position="45"/>
    </location>
</feature>
<keyword evidence="6 8" id="KW-0675">Receptor</keyword>
<evidence type="ECO:0000256" key="4">
    <source>
        <dbReference type="ARBA" id="ARBA00023040"/>
    </source>
</evidence>
<gene>
    <name evidence="11" type="ORF">V1264_001180</name>
</gene>
<dbReference type="CDD" id="cd00637">
    <property type="entry name" value="7tm_classA_rhodopsin-like"/>
    <property type="match status" value="1"/>
</dbReference>
<keyword evidence="5 9" id="KW-0472">Membrane</keyword>
<evidence type="ECO:0000256" key="1">
    <source>
        <dbReference type="ARBA" id="ARBA00004141"/>
    </source>
</evidence>
<keyword evidence="2 8" id="KW-0812">Transmembrane</keyword>
<evidence type="ECO:0000256" key="9">
    <source>
        <dbReference type="SAM" id="Phobius"/>
    </source>
</evidence>
<dbReference type="Gene3D" id="1.20.1070.10">
    <property type="entry name" value="Rhodopsin 7-helix transmembrane proteins"/>
    <property type="match status" value="1"/>
</dbReference>
<evidence type="ECO:0000256" key="8">
    <source>
        <dbReference type="RuleBase" id="RU000688"/>
    </source>
</evidence>
<dbReference type="PROSITE" id="PS50262">
    <property type="entry name" value="G_PROTEIN_RECEP_F1_2"/>
    <property type="match status" value="1"/>
</dbReference>
<dbReference type="GO" id="GO:0004930">
    <property type="term" value="F:G protein-coupled receptor activity"/>
    <property type="evidence" value="ECO:0007669"/>
    <property type="project" value="UniProtKB-KW"/>
</dbReference>
<dbReference type="PANTHER" id="PTHR24243">
    <property type="entry name" value="G-PROTEIN COUPLED RECEPTOR"/>
    <property type="match status" value="1"/>
</dbReference>
<evidence type="ECO:0000256" key="7">
    <source>
        <dbReference type="ARBA" id="ARBA00023224"/>
    </source>
</evidence>
<keyword evidence="12" id="KW-1185">Reference proteome</keyword>
<sequence>MADRNGSEAGPETRPDLFKWHGTEVIFIPIMLATGILGNALVLYITHFRWKNSIFSFFIKVLAWLDMSNLVLAMPMLMVITVHDDTPHFLPLCGCTSFVALFTAIASACVLVVIAANRFRKLYQPQRSQVTLPLAKKLTIGCFLFGALTSVPTVWIFGKDTVSYNADVSPVYISYCFIKHDAELALLVTWAVVMGATFLSVTVSLVVLYGFTIRALRQHDKRISTMMRRPSAVSNNSKNISKKHTLVFIAVTVVFFVTYSPYFVTVILLLVNRSIESAMGPVAKAFFDLARLFPMLSNVSNPIIYSFTSDRFRSECHKVFKLRPCMRLLNLQRKDSITTSHEMSQSEET</sequence>
<feature type="transmembrane region" description="Helical" evidence="9">
    <location>
        <begin position="57"/>
        <end position="83"/>
    </location>
</feature>